<sequence length="162" mass="17937">MPAYEVEHICSLSESQKDEIAAAITKIHCSLFKAAPVFVNVRFTDISIHHTYVAGRKSKNNRIFANLRWGPERTSSQIDDLCNSIIAEWKKIVGGEGDKSMNSIFVLGNIIGGIEHGFSVPQAGHDREWAAQNLPAFKKLAEEGNQDYQVLVDAIEGGHAFR</sequence>
<gene>
    <name evidence="2" type="ORF">CONPUDRAFT_130697</name>
</gene>
<feature type="domain" description="Tautomerase cis-CaaD-like" evidence="1">
    <location>
        <begin position="1"/>
        <end position="133"/>
    </location>
</feature>
<dbReference type="AlphaFoldDB" id="A0A5M3MAV9"/>
<dbReference type="RefSeq" id="XP_007773471.1">
    <property type="nucleotide sequence ID" value="XM_007775281.1"/>
</dbReference>
<evidence type="ECO:0000313" key="2">
    <source>
        <dbReference type="EMBL" id="EIW76213.1"/>
    </source>
</evidence>
<organism evidence="2 3">
    <name type="scientific">Coniophora puteana (strain RWD-64-598)</name>
    <name type="common">Brown rot fungus</name>
    <dbReference type="NCBI Taxonomy" id="741705"/>
    <lineage>
        <taxon>Eukaryota</taxon>
        <taxon>Fungi</taxon>
        <taxon>Dikarya</taxon>
        <taxon>Basidiomycota</taxon>
        <taxon>Agaricomycotina</taxon>
        <taxon>Agaricomycetes</taxon>
        <taxon>Agaricomycetidae</taxon>
        <taxon>Boletales</taxon>
        <taxon>Coniophorineae</taxon>
        <taxon>Coniophoraceae</taxon>
        <taxon>Coniophora</taxon>
    </lineage>
</organism>
<dbReference type="Gene3D" id="3.30.429.10">
    <property type="entry name" value="Macrophage Migration Inhibitory Factor"/>
    <property type="match status" value="1"/>
</dbReference>
<dbReference type="InterPro" id="IPR014347">
    <property type="entry name" value="Tautomerase/MIF_sf"/>
</dbReference>
<dbReference type="SUPFAM" id="SSF55331">
    <property type="entry name" value="Tautomerase/MIF"/>
    <property type="match status" value="1"/>
</dbReference>
<proteinExistence type="predicted"/>
<dbReference type="OMA" id="PMYHFEL"/>
<evidence type="ECO:0000259" key="1">
    <source>
        <dbReference type="Pfam" id="PF14832"/>
    </source>
</evidence>
<protein>
    <recommendedName>
        <fullName evidence="1">Tautomerase cis-CaaD-like domain-containing protein</fullName>
    </recommendedName>
</protein>
<dbReference type="OrthoDB" id="9981319at2759"/>
<comment type="caution">
    <text evidence="2">The sequence shown here is derived from an EMBL/GenBank/DDBJ whole genome shotgun (WGS) entry which is preliminary data.</text>
</comment>
<dbReference type="InterPro" id="IPR028116">
    <property type="entry name" value="Cis-CaaD-like"/>
</dbReference>
<accession>A0A5M3MAV9</accession>
<evidence type="ECO:0000313" key="3">
    <source>
        <dbReference type="Proteomes" id="UP000053558"/>
    </source>
</evidence>
<keyword evidence="3" id="KW-1185">Reference proteome</keyword>
<dbReference type="GeneID" id="19200285"/>
<dbReference type="EMBL" id="JH711586">
    <property type="protein sequence ID" value="EIW76213.1"/>
    <property type="molecule type" value="Genomic_DNA"/>
</dbReference>
<reference evidence="3" key="1">
    <citation type="journal article" date="2012" name="Science">
        <title>The Paleozoic origin of enzymatic lignin decomposition reconstructed from 31 fungal genomes.</title>
        <authorList>
            <person name="Floudas D."/>
            <person name="Binder M."/>
            <person name="Riley R."/>
            <person name="Barry K."/>
            <person name="Blanchette R.A."/>
            <person name="Henrissat B."/>
            <person name="Martinez A.T."/>
            <person name="Otillar R."/>
            <person name="Spatafora J.W."/>
            <person name="Yadav J.S."/>
            <person name="Aerts A."/>
            <person name="Benoit I."/>
            <person name="Boyd A."/>
            <person name="Carlson A."/>
            <person name="Copeland A."/>
            <person name="Coutinho P.M."/>
            <person name="de Vries R.P."/>
            <person name="Ferreira P."/>
            <person name="Findley K."/>
            <person name="Foster B."/>
            <person name="Gaskell J."/>
            <person name="Glotzer D."/>
            <person name="Gorecki P."/>
            <person name="Heitman J."/>
            <person name="Hesse C."/>
            <person name="Hori C."/>
            <person name="Igarashi K."/>
            <person name="Jurgens J.A."/>
            <person name="Kallen N."/>
            <person name="Kersten P."/>
            <person name="Kohler A."/>
            <person name="Kuees U."/>
            <person name="Kumar T.K.A."/>
            <person name="Kuo A."/>
            <person name="LaButti K."/>
            <person name="Larrondo L.F."/>
            <person name="Lindquist E."/>
            <person name="Ling A."/>
            <person name="Lombard V."/>
            <person name="Lucas S."/>
            <person name="Lundell T."/>
            <person name="Martin R."/>
            <person name="McLaughlin D.J."/>
            <person name="Morgenstern I."/>
            <person name="Morin E."/>
            <person name="Murat C."/>
            <person name="Nagy L.G."/>
            <person name="Nolan M."/>
            <person name="Ohm R.A."/>
            <person name="Patyshakuliyeva A."/>
            <person name="Rokas A."/>
            <person name="Ruiz-Duenas F.J."/>
            <person name="Sabat G."/>
            <person name="Salamov A."/>
            <person name="Samejima M."/>
            <person name="Schmutz J."/>
            <person name="Slot J.C."/>
            <person name="St John F."/>
            <person name="Stenlid J."/>
            <person name="Sun H."/>
            <person name="Sun S."/>
            <person name="Syed K."/>
            <person name="Tsang A."/>
            <person name="Wiebenga A."/>
            <person name="Young D."/>
            <person name="Pisabarro A."/>
            <person name="Eastwood D.C."/>
            <person name="Martin F."/>
            <person name="Cullen D."/>
            <person name="Grigoriev I.V."/>
            <person name="Hibbett D.S."/>
        </authorList>
    </citation>
    <scope>NUCLEOTIDE SEQUENCE [LARGE SCALE GENOMIC DNA]</scope>
    <source>
        <strain evidence="3">RWD-64-598 SS2</strain>
    </source>
</reference>
<dbReference type="Proteomes" id="UP000053558">
    <property type="component" value="Unassembled WGS sequence"/>
</dbReference>
<dbReference type="Pfam" id="PF14832">
    <property type="entry name" value="Tautomerase_3"/>
    <property type="match status" value="1"/>
</dbReference>
<dbReference type="KEGG" id="cput:CONPUDRAFT_130697"/>
<name>A0A5M3MAV9_CONPW</name>